<proteinExistence type="predicted"/>
<comment type="caution">
    <text evidence="1">The sequence shown here is derived from an EMBL/GenBank/DDBJ whole genome shotgun (WGS) entry which is preliminary data.</text>
</comment>
<dbReference type="Proteomes" id="UP001341840">
    <property type="component" value="Unassembled WGS sequence"/>
</dbReference>
<reference evidence="1 2" key="1">
    <citation type="journal article" date="2023" name="Plants (Basel)">
        <title>Bridging the Gap: Combining Genomics and Transcriptomics Approaches to Understand Stylosanthes scabra, an Orphan Legume from the Brazilian Caatinga.</title>
        <authorList>
            <person name="Ferreira-Neto J.R.C."/>
            <person name="da Silva M.D."/>
            <person name="Binneck E."/>
            <person name="de Melo N.F."/>
            <person name="da Silva R.H."/>
            <person name="de Melo A.L.T.M."/>
            <person name="Pandolfi V."/>
            <person name="Bustamante F.O."/>
            <person name="Brasileiro-Vidal A.C."/>
            <person name="Benko-Iseppon A.M."/>
        </authorList>
    </citation>
    <scope>NUCLEOTIDE SEQUENCE [LARGE SCALE GENOMIC DNA]</scope>
    <source>
        <tissue evidence="1">Leaves</tissue>
    </source>
</reference>
<dbReference type="EMBL" id="JASCZI010030374">
    <property type="protein sequence ID" value="MED6121952.1"/>
    <property type="molecule type" value="Genomic_DNA"/>
</dbReference>
<protein>
    <submittedName>
        <fullName evidence="1">Uncharacterized protein</fullName>
    </submittedName>
</protein>
<gene>
    <name evidence="1" type="ORF">PIB30_035095</name>
</gene>
<accession>A0ABU6RD83</accession>
<sequence>MARPHPLGGAAVVRPHDLRLPKIFTTRATARPHHLSGAPARLARPCDGLGASARCREEGKLPPMRPLLRGSELLETRAKGEMRVFRPTALTMKYTLIGGKGWSTETSCMKELSAWMAMKMRFSGSAYLD</sequence>
<name>A0ABU6RD83_9FABA</name>
<organism evidence="1 2">
    <name type="scientific">Stylosanthes scabra</name>
    <dbReference type="NCBI Taxonomy" id="79078"/>
    <lineage>
        <taxon>Eukaryota</taxon>
        <taxon>Viridiplantae</taxon>
        <taxon>Streptophyta</taxon>
        <taxon>Embryophyta</taxon>
        <taxon>Tracheophyta</taxon>
        <taxon>Spermatophyta</taxon>
        <taxon>Magnoliopsida</taxon>
        <taxon>eudicotyledons</taxon>
        <taxon>Gunneridae</taxon>
        <taxon>Pentapetalae</taxon>
        <taxon>rosids</taxon>
        <taxon>fabids</taxon>
        <taxon>Fabales</taxon>
        <taxon>Fabaceae</taxon>
        <taxon>Papilionoideae</taxon>
        <taxon>50 kb inversion clade</taxon>
        <taxon>dalbergioids sensu lato</taxon>
        <taxon>Dalbergieae</taxon>
        <taxon>Pterocarpus clade</taxon>
        <taxon>Stylosanthes</taxon>
    </lineage>
</organism>
<evidence type="ECO:0000313" key="1">
    <source>
        <dbReference type="EMBL" id="MED6121952.1"/>
    </source>
</evidence>
<keyword evidence="2" id="KW-1185">Reference proteome</keyword>
<evidence type="ECO:0000313" key="2">
    <source>
        <dbReference type="Proteomes" id="UP001341840"/>
    </source>
</evidence>